<dbReference type="InterPro" id="IPR027417">
    <property type="entry name" value="P-loop_NTPase"/>
</dbReference>
<dbReference type="InterPro" id="IPR040632">
    <property type="entry name" value="Sulfotransfer_4"/>
</dbReference>
<dbReference type="PANTHER" id="PTHR36978:SF4">
    <property type="entry name" value="P-LOOP CONTAINING NUCLEOSIDE TRIPHOSPHATE HYDROLASE PROTEIN"/>
    <property type="match status" value="1"/>
</dbReference>
<comment type="caution">
    <text evidence="1">The sequence shown here is derived from an EMBL/GenBank/DDBJ whole genome shotgun (WGS) entry which is preliminary data.</text>
</comment>
<evidence type="ECO:0000313" key="1">
    <source>
        <dbReference type="EMBL" id="KAA6415659.1"/>
    </source>
</evidence>
<name>A0A5M8Q3L1_9LECA</name>
<dbReference type="OrthoDB" id="408152at2759"/>
<gene>
    <name evidence="1" type="ORF">FRX48_00376</name>
</gene>
<dbReference type="Gene3D" id="3.40.50.300">
    <property type="entry name" value="P-loop containing nucleotide triphosphate hydrolases"/>
    <property type="match status" value="1"/>
</dbReference>
<dbReference type="Pfam" id="PF17784">
    <property type="entry name" value="Sulfotransfer_4"/>
    <property type="match status" value="1"/>
</dbReference>
<sequence length="111" mass="12274">MADAAKDMQRTFPMCEEGLRAKVYGDGASFGRKEFDVLLGDYASIHQPSIKAVTDVPRALFVDELTKAYPDAKVILTNRDVDKWMGSMQDAGEIVGLAILAYSCAIRPHHR</sequence>
<dbReference type="AlphaFoldDB" id="A0A5M8Q3L1"/>
<organism evidence="1 2">
    <name type="scientific">Lasallia pustulata</name>
    <dbReference type="NCBI Taxonomy" id="136370"/>
    <lineage>
        <taxon>Eukaryota</taxon>
        <taxon>Fungi</taxon>
        <taxon>Dikarya</taxon>
        <taxon>Ascomycota</taxon>
        <taxon>Pezizomycotina</taxon>
        <taxon>Lecanoromycetes</taxon>
        <taxon>OSLEUM clade</taxon>
        <taxon>Umbilicariomycetidae</taxon>
        <taxon>Umbilicariales</taxon>
        <taxon>Umbilicariaceae</taxon>
        <taxon>Lasallia</taxon>
    </lineage>
</organism>
<dbReference type="EMBL" id="VXIT01000001">
    <property type="protein sequence ID" value="KAA6415659.1"/>
    <property type="molecule type" value="Genomic_DNA"/>
</dbReference>
<proteinExistence type="predicted"/>
<dbReference type="PANTHER" id="PTHR36978">
    <property type="entry name" value="P-LOOP CONTAINING NUCLEOTIDE TRIPHOSPHATE HYDROLASE"/>
    <property type="match status" value="1"/>
</dbReference>
<protein>
    <submittedName>
        <fullName evidence="1">Uncharacterized protein</fullName>
    </submittedName>
</protein>
<accession>A0A5M8Q3L1</accession>
<evidence type="ECO:0000313" key="2">
    <source>
        <dbReference type="Proteomes" id="UP000324767"/>
    </source>
</evidence>
<reference evidence="1 2" key="1">
    <citation type="submission" date="2019-09" db="EMBL/GenBank/DDBJ databases">
        <title>The hologenome of the rock-dwelling lichen Lasallia pustulata.</title>
        <authorList>
            <person name="Greshake Tzovaras B."/>
            <person name="Segers F."/>
            <person name="Bicker A."/>
            <person name="Dal Grande F."/>
            <person name="Otte J."/>
            <person name="Hankeln T."/>
            <person name="Schmitt I."/>
            <person name="Ebersberger I."/>
        </authorList>
    </citation>
    <scope>NUCLEOTIDE SEQUENCE [LARGE SCALE GENOMIC DNA]</scope>
    <source>
        <strain evidence="1">A1-1</strain>
    </source>
</reference>
<dbReference type="Proteomes" id="UP000324767">
    <property type="component" value="Unassembled WGS sequence"/>
</dbReference>